<evidence type="ECO:0000313" key="2">
    <source>
        <dbReference type="Proteomes" id="UP000035368"/>
    </source>
</evidence>
<dbReference type="EMBL" id="CP011541">
    <property type="protein sequence ID" value="AKK03620.1"/>
    <property type="molecule type" value="Genomic_DNA"/>
</dbReference>
<sequence>MPNNTHTSKTLLLDARRAFTLDEFFAQFSAAALPGRPVATNLDGFADYVRETRLGGLVLRGCRLSIPEYQRLADVARELGLKLTTIA</sequence>
<organism evidence="1 2">
    <name type="scientific">Corynebacterium epidermidicanis</name>
    <dbReference type="NCBI Taxonomy" id="1050174"/>
    <lineage>
        <taxon>Bacteria</taxon>
        <taxon>Bacillati</taxon>
        <taxon>Actinomycetota</taxon>
        <taxon>Actinomycetes</taxon>
        <taxon>Mycobacteriales</taxon>
        <taxon>Corynebacteriaceae</taxon>
        <taxon>Corynebacterium</taxon>
    </lineage>
</organism>
<reference evidence="1 2" key="1">
    <citation type="submission" date="2015-05" db="EMBL/GenBank/DDBJ databases">
        <title>Complete genome sequence of Corynebacterium epidermidicanis DSM 45586, isolated from the skin of a dog suffering from pruritus.</title>
        <authorList>
            <person name="Ruckert C."/>
            <person name="Albersmeier A."/>
            <person name="Winkler A."/>
            <person name="Tauch A."/>
        </authorList>
    </citation>
    <scope>NUCLEOTIDE SEQUENCE [LARGE SCALE GENOMIC DNA]</scope>
    <source>
        <strain evidence="1 2">DSM 45586</strain>
    </source>
</reference>
<keyword evidence="2" id="KW-1185">Reference proteome</keyword>
<protein>
    <submittedName>
        <fullName evidence="1">Uncharacterized protein</fullName>
    </submittedName>
</protein>
<dbReference type="PATRIC" id="fig|1050174.4.peg.1785"/>
<name>A0A0G3GSV9_9CORY</name>
<accession>A0A0G3GSV9</accession>
<evidence type="ECO:0000313" key="1">
    <source>
        <dbReference type="EMBL" id="AKK03620.1"/>
    </source>
</evidence>
<dbReference type="AlphaFoldDB" id="A0A0G3GSV9"/>
<gene>
    <name evidence="1" type="ORF">CEPID_08870</name>
</gene>
<dbReference type="KEGG" id="cei:CEPID_08870"/>
<dbReference type="Proteomes" id="UP000035368">
    <property type="component" value="Chromosome"/>
</dbReference>
<dbReference type="STRING" id="1050174.CEPID_08870"/>
<dbReference type="RefSeq" id="WP_047240622.1">
    <property type="nucleotide sequence ID" value="NZ_CP011541.1"/>
</dbReference>
<proteinExistence type="predicted"/>